<dbReference type="GeneID" id="101890656"/>
<dbReference type="SUPFAM" id="SSF54001">
    <property type="entry name" value="Cysteine proteinases"/>
    <property type="match status" value="1"/>
</dbReference>
<feature type="region of interest" description="Disordered" evidence="1">
    <location>
        <begin position="760"/>
        <end position="793"/>
    </location>
</feature>
<dbReference type="PANTHER" id="PTHR12419:SF115">
    <property type="entry name" value="PROTEIN OVARIAN TUMOR LOCUS-RELATED"/>
    <property type="match status" value="1"/>
</dbReference>
<feature type="compositionally biased region" description="Polar residues" evidence="1">
    <location>
        <begin position="1348"/>
        <end position="1361"/>
    </location>
</feature>
<dbReference type="Gene3D" id="3.90.70.80">
    <property type="match status" value="1"/>
</dbReference>
<dbReference type="InterPro" id="IPR050704">
    <property type="entry name" value="Peptidase_C85-like"/>
</dbReference>
<name>A0A9J7DF82_MUSDO</name>
<sequence length="1361" mass="150725">MQQRQFTSGSRQAPDPYDQFLEEHQFYRKHTARDASCLFRVISEQMYDTQLHHLAIREKCVNYMRKHRKFFQNLVDRDFDEYLDDMSKPKTYGTLLELQAAGYLFERNVILFEPFDLGKYFNEHRSYFKEVFRVFYTPERHFDSVFTSEYIQEAAICQSIVYEILYKDLFKLPDVAFAVEQMLHGPNFENMEYTTNTNEDGYATRLYLSDGREFELDLPHNTDCILENYKLCHFHYTNFPRFSDDLQRELKGAHHEDNEKNTLLIQRTAESFLPNKYMSCVRQLLQENITPFPYKVAKALDPNMYRNIEFDSWNEMRKEMKLQNWYNGDSNFKLIHYHTKRVRKIFQVGAKCHVKLRKSEQDLYTCHIQEIAVDKGQCIVFVEQLGEKRLVPYENLTPLPPDQFKPWTVPYRFQRQMQKFSSVRFTRQYNYRFKFNSTTEHHHHQFHQQFCGGSGGGGGVMDNDSCSNSDYINESDPKRSLHHHHNHHLHHNQCTAAAAAASYYKLKQYTHLENFRTQTVEFCTMPLTVEHNSAAAGTRDGETDVKGTNSNGQQQRGDLNDNSRATSRSNSNAGGGSQNGLSDGGNVAKLGGESSSGVFVSTNEEHMMPGVAYALQHGEGIYEFENYNPNGAPTAVYVPELQAYYPMYPYPATAAGGLLPEEYYGYCAYDAGMAPAPTFMSAVNGCYYVCSNGPPPPAPVGTFMASSGGPNQFLAAAPQAIGIPAAPQNLAMYAQAPPPPYAAATNQCPSIQVTNSGTAAANIGNSSTQPSYTPSPRLSRNGNSNLSTTPLSGRINYDARKSYKASGVDLPTDTATLRFFYNLGLDYYHQKQAKSNESNNEQPKTTELGSNEDVDNLTSEFQNIRLDENANQVPTPNTVKSDANNNTLMPEMGGNGPAANNNVVNDKQQQQSVVSQQHNNNSNSNKNSNATTLGSNNSMSTNTGVNKTNHRRYSSRYFNNKDRPMQQQQQHHQHQQQQQQQHYHHQQHSSARNHMNSSNMGNGGSSYSNHSQHSNQTSRNNVVNHKNTGGGGGYLTSTTPNSSRGGSGQNHQGGGGGLLQHPQSAHLQPPSHVAMSEHSVQTSPMCGYDDGFMVNDSRNCNTPTSNNSNVNTILAYGPYGPGGGEQMAETAGMCNGPYGVPLAATSGGVFVPMQMAATGPPPPYGMYASHPPPPAPPAYHAATSGIPPNYMNGPLHLAPQPPPMPPGGGTANSTTSSSDTTENSNVPAASMEMMNNNLTPLQCPSYPPPPPMPYYYASNGVPAPPANGNGATMGNGGNGGVHLITQMAPPPTPTNHGMTPTFSTPHPAMGAQGYYCLPPPPTPHAQQQQQMPPPPTPQQMQQPSPMTNNSARSDVPTSNNE</sequence>
<feature type="compositionally biased region" description="Low complexity" evidence="1">
    <location>
        <begin position="1338"/>
        <end position="1347"/>
    </location>
</feature>
<feature type="compositionally biased region" description="Low complexity" evidence="1">
    <location>
        <begin position="992"/>
        <end position="1021"/>
    </location>
</feature>
<proteinExistence type="predicted"/>
<feature type="compositionally biased region" description="Low complexity" evidence="1">
    <location>
        <begin position="560"/>
        <end position="572"/>
    </location>
</feature>
<feature type="domain" description="OTU" evidence="3">
    <location>
        <begin position="26"/>
        <end position="148"/>
    </location>
</feature>
<feature type="compositionally biased region" description="Polar residues" evidence="1">
    <location>
        <begin position="760"/>
        <end position="791"/>
    </location>
</feature>
<feature type="region of interest" description="Disordered" evidence="1">
    <location>
        <begin position="533"/>
        <end position="588"/>
    </location>
</feature>
<accession>A0A9J7DF82</accession>
<feature type="region of interest" description="Disordered" evidence="1">
    <location>
        <begin position="1193"/>
        <end position="1225"/>
    </location>
</feature>
<dbReference type="InterPro" id="IPR049770">
    <property type="entry name" value="OTU_Tudor"/>
</dbReference>
<evidence type="ECO:0000259" key="3">
    <source>
        <dbReference type="PROSITE" id="PS50802"/>
    </source>
</evidence>
<feature type="compositionally biased region" description="Polar residues" evidence="1">
    <location>
        <begin position="869"/>
        <end position="888"/>
    </location>
</feature>
<feature type="region of interest" description="Disordered" evidence="1">
    <location>
        <begin position="832"/>
        <end position="1082"/>
    </location>
</feature>
<feature type="compositionally biased region" description="Polar residues" evidence="1">
    <location>
        <begin position="546"/>
        <end position="557"/>
    </location>
</feature>
<protein>
    <submittedName>
        <fullName evidence="5">Uncharacterized protein LOC101890656 isoform X1</fullName>
    </submittedName>
</protein>
<feature type="region of interest" description="Disordered" evidence="1">
    <location>
        <begin position="1304"/>
        <end position="1361"/>
    </location>
</feature>
<dbReference type="GO" id="GO:0061578">
    <property type="term" value="F:K63-linked deubiquitinase activity"/>
    <property type="evidence" value="ECO:0007669"/>
    <property type="project" value="TreeGrafter"/>
</dbReference>
<dbReference type="InterPro" id="IPR003323">
    <property type="entry name" value="OTU_dom"/>
</dbReference>
<feature type="compositionally biased region" description="Polar residues" evidence="1">
    <location>
        <begin position="930"/>
        <end position="947"/>
    </location>
</feature>
<feature type="compositionally biased region" description="Polar residues" evidence="1">
    <location>
        <begin position="833"/>
        <end position="849"/>
    </location>
</feature>
<dbReference type="Pfam" id="PF02338">
    <property type="entry name" value="OTU"/>
    <property type="match status" value="1"/>
</dbReference>
<dbReference type="InterPro" id="IPR049769">
    <property type="entry name" value="OTU_OTU"/>
</dbReference>
<evidence type="ECO:0000313" key="5">
    <source>
        <dbReference type="RefSeq" id="XP_019892063.1"/>
    </source>
</evidence>
<dbReference type="GO" id="GO:0016579">
    <property type="term" value="P:protein deubiquitination"/>
    <property type="evidence" value="ECO:0007669"/>
    <property type="project" value="TreeGrafter"/>
</dbReference>
<dbReference type="Proteomes" id="UP001652621">
    <property type="component" value="Unplaced"/>
</dbReference>
<keyword evidence="4" id="KW-1185">Reference proteome</keyword>
<feature type="compositionally biased region" description="Low complexity" evidence="1">
    <location>
        <begin position="897"/>
        <end position="929"/>
    </location>
</feature>
<dbReference type="PANTHER" id="PTHR12419">
    <property type="entry name" value="OTU DOMAIN CONTAINING PROTEIN"/>
    <property type="match status" value="1"/>
</dbReference>
<dbReference type="PROSITE" id="PS50802">
    <property type="entry name" value="OTU"/>
    <property type="match status" value="1"/>
</dbReference>
<dbReference type="GO" id="GO:0004843">
    <property type="term" value="F:cysteine-type deubiquitinase activity"/>
    <property type="evidence" value="ECO:0007669"/>
    <property type="project" value="TreeGrafter"/>
</dbReference>
<reference evidence="5" key="1">
    <citation type="submission" date="2025-08" db="UniProtKB">
        <authorList>
            <consortium name="RefSeq"/>
        </authorList>
    </citation>
    <scope>IDENTIFICATION</scope>
    <source>
        <strain evidence="5">Aabys</strain>
        <tissue evidence="5">Whole body</tissue>
    </source>
</reference>
<dbReference type="InterPro" id="IPR002999">
    <property type="entry name" value="Tudor"/>
</dbReference>
<dbReference type="CDD" id="cd20380">
    <property type="entry name" value="Tudor_TDRD13-like"/>
    <property type="match status" value="1"/>
</dbReference>
<gene>
    <name evidence="5" type="primary">LOC101890656</name>
</gene>
<evidence type="ECO:0000259" key="2">
    <source>
        <dbReference type="PROSITE" id="PS50304"/>
    </source>
</evidence>
<feature type="region of interest" description="Disordered" evidence="1">
    <location>
        <begin position="468"/>
        <end position="488"/>
    </location>
</feature>
<feature type="compositionally biased region" description="Gly residues" evidence="1">
    <location>
        <begin position="1045"/>
        <end position="1058"/>
    </location>
</feature>
<dbReference type="CDD" id="cd22753">
    <property type="entry name" value="OTU_ALG13-like"/>
    <property type="match status" value="1"/>
</dbReference>
<evidence type="ECO:0000256" key="1">
    <source>
        <dbReference type="SAM" id="MobiDB-lite"/>
    </source>
</evidence>
<organism evidence="4 5">
    <name type="scientific">Musca domestica</name>
    <name type="common">House fly</name>
    <dbReference type="NCBI Taxonomy" id="7370"/>
    <lineage>
        <taxon>Eukaryota</taxon>
        <taxon>Metazoa</taxon>
        <taxon>Ecdysozoa</taxon>
        <taxon>Arthropoda</taxon>
        <taxon>Hexapoda</taxon>
        <taxon>Insecta</taxon>
        <taxon>Pterygota</taxon>
        <taxon>Neoptera</taxon>
        <taxon>Endopterygota</taxon>
        <taxon>Diptera</taxon>
        <taxon>Brachycera</taxon>
        <taxon>Muscomorpha</taxon>
        <taxon>Muscoidea</taxon>
        <taxon>Muscidae</taxon>
        <taxon>Musca</taxon>
    </lineage>
</organism>
<feature type="domain" description="Tudor" evidence="2">
    <location>
        <begin position="345"/>
        <end position="406"/>
    </location>
</feature>
<dbReference type="PROSITE" id="PS50304">
    <property type="entry name" value="TUDOR"/>
    <property type="match status" value="1"/>
</dbReference>
<feature type="compositionally biased region" description="Low complexity" evidence="1">
    <location>
        <begin position="1211"/>
        <end position="1225"/>
    </location>
</feature>
<dbReference type="InterPro" id="IPR038765">
    <property type="entry name" value="Papain-like_cys_pep_sf"/>
</dbReference>
<dbReference type="OrthoDB" id="10017659at2759"/>
<feature type="compositionally biased region" description="Low complexity" evidence="1">
    <location>
        <begin position="966"/>
        <end position="981"/>
    </location>
</feature>
<dbReference type="RefSeq" id="XP_019892063.1">
    <property type="nucleotide sequence ID" value="XM_020036504.2"/>
</dbReference>
<evidence type="ECO:0000313" key="4">
    <source>
        <dbReference type="Proteomes" id="UP001652621"/>
    </source>
</evidence>
<dbReference type="VEuPathDB" id="VectorBase:MDOMA2_011202"/>